<accession>A0A7J9GZK7</accession>
<proteinExistence type="predicted"/>
<organism evidence="1 2">
    <name type="scientific">Gossypium harknessii</name>
    <dbReference type="NCBI Taxonomy" id="34285"/>
    <lineage>
        <taxon>Eukaryota</taxon>
        <taxon>Viridiplantae</taxon>
        <taxon>Streptophyta</taxon>
        <taxon>Embryophyta</taxon>
        <taxon>Tracheophyta</taxon>
        <taxon>Spermatophyta</taxon>
        <taxon>Magnoliopsida</taxon>
        <taxon>eudicotyledons</taxon>
        <taxon>Gunneridae</taxon>
        <taxon>Pentapetalae</taxon>
        <taxon>rosids</taxon>
        <taxon>malvids</taxon>
        <taxon>Malvales</taxon>
        <taxon>Malvaceae</taxon>
        <taxon>Malvoideae</taxon>
        <taxon>Gossypium</taxon>
    </lineage>
</organism>
<gene>
    <name evidence="1" type="ORF">Gohar_013293</name>
</gene>
<reference evidence="1 2" key="1">
    <citation type="journal article" date="2019" name="Genome Biol. Evol.">
        <title>Insights into the evolution of the New World diploid cottons (Gossypium, subgenus Houzingenia) based on genome sequencing.</title>
        <authorList>
            <person name="Grover C.E."/>
            <person name="Arick M.A. 2nd"/>
            <person name="Thrash A."/>
            <person name="Conover J.L."/>
            <person name="Sanders W.S."/>
            <person name="Peterson D.G."/>
            <person name="Frelichowski J.E."/>
            <person name="Scheffler J.A."/>
            <person name="Scheffler B.E."/>
            <person name="Wendel J.F."/>
        </authorList>
    </citation>
    <scope>NUCLEOTIDE SEQUENCE [LARGE SCALE GENOMIC DNA]</scope>
    <source>
        <strain evidence="1">0</strain>
        <tissue evidence="1">Leaf</tissue>
    </source>
</reference>
<protein>
    <submittedName>
        <fullName evidence="1">Uncharacterized protein</fullName>
    </submittedName>
</protein>
<evidence type="ECO:0000313" key="2">
    <source>
        <dbReference type="Proteomes" id="UP000593560"/>
    </source>
</evidence>
<dbReference type="EMBL" id="JABFAD010000007">
    <property type="protein sequence ID" value="MBA0803041.1"/>
    <property type="molecule type" value="Genomic_DNA"/>
</dbReference>
<comment type="caution">
    <text evidence="1">The sequence shown here is derived from an EMBL/GenBank/DDBJ whole genome shotgun (WGS) entry which is preliminary data.</text>
</comment>
<keyword evidence="2" id="KW-1185">Reference proteome</keyword>
<sequence length="50" mass="6081">MEQNSKNVKIFRKSHDDPRIRLVMGDRKVRLLKEEFRNGVKDREVRRGKD</sequence>
<dbReference type="OrthoDB" id="10359060at2759"/>
<evidence type="ECO:0000313" key="1">
    <source>
        <dbReference type="EMBL" id="MBA0803041.1"/>
    </source>
</evidence>
<dbReference type="AlphaFoldDB" id="A0A7J9GZK7"/>
<name>A0A7J9GZK7_9ROSI</name>
<dbReference type="Proteomes" id="UP000593560">
    <property type="component" value="Unassembled WGS sequence"/>
</dbReference>